<reference evidence="2" key="3">
    <citation type="submission" date="2025-09" db="UniProtKB">
        <authorList>
            <consortium name="Ensembl"/>
        </authorList>
    </citation>
    <scope>IDENTIFICATION</scope>
    <source>
        <strain evidence="2">Thoroughbred</strain>
    </source>
</reference>
<sequence>MFNTLRNCQTVFQDACTILHSHHQCMRVPVSPHPHQHFLLYVFLLIAILFGLKCYLIVVLTCISLMTISAEHLFMCLLAICVSSLEKRLFRSFTLF</sequence>
<protein>
    <submittedName>
        <fullName evidence="2">Uncharacterized protein</fullName>
    </submittedName>
</protein>
<evidence type="ECO:0000313" key="3">
    <source>
        <dbReference type="Proteomes" id="UP000002281"/>
    </source>
</evidence>
<feature type="transmembrane region" description="Helical" evidence="1">
    <location>
        <begin position="38"/>
        <end position="66"/>
    </location>
</feature>
<evidence type="ECO:0000256" key="1">
    <source>
        <dbReference type="SAM" id="Phobius"/>
    </source>
</evidence>
<dbReference type="GeneTree" id="ENSGT01150000287688"/>
<dbReference type="Proteomes" id="UP000002281">
    <property type="component" value="Chromosome 7"/>
</dbReference>
<proteinExistence type="predicted"/>
<keyword evidence="1" id="KW-1133">Transmembrane helix</keyword>
<keyword evidence="1" id="KW-0472">Membrane</keyword>
<keyword evidence="1" id="KW-0812">Transmembrane</keyword>
<dbReference type="Ensembl" id="ENSECAT00000130925.1">
    <property type="protein sequence ID" value="ENSECAP00000071320.1"/>
    <property type="gene ID" value="ENSECAG00000052899.1"/>
</dbReference>
<evidence type="ECO:0000313" key="2">
    <source>
        <dbReference type="Ensembl" id="ENSECAP00000071320.1"/>
    </source>
</evidence>
<feature type="transmembrane region" description="Helical" evidence="1">
    <location>
        <begin position="72"/>
        <end position="90"/>
    </location>
</feature>
<keyword evidence="3" id="KW-1185">Reference proteome</keyword>
<accession>A0A9L0S5B0</accession>
<reference evidence="2" key="2">
    <citation type="submission" date="2025-08" db="UniProtKB">
        <authorList>
            <consortium name="Ensembl"/>
        </authorList>
    </citation>
    <scope>IDENTIFICATION</scope>
    <source>
        <strain evidence="2">Thoroughbred</strain>
    </source>
</reference>
<reference evidence="2 3" key="1">
    <citation type="journal article" date="2009" name="Science">
        <title>Genome sequence, comparative analysis, and population genetics of the domestic horse.</title>
        <authorList>
            <consortium name="Broad Institute Genome Sequencing Platform"/>
            <consortium name="Broad Institute Whole Genome Assembly Team"/>
            <person name="Wade C.M."/>
            <person name="Giulotto E."/>
            <person name="Sigurdsson S."/>
            <person name="Zoli M."/>
            <person name="Gnerre S."/>
            <person name="Imsland F."/>
            <person name="Lear T.L."/>
            <person name="Adelson D.L."/>
            <person name="Bailey E."/>
            <person name="Bellone R.R."/>
            <person name="Bloecker H."/>
            <person name="Distl O."/>
            <person name="Edgar R.C."/>
            <person name="Garber M."/>
            <person name="Leeb T."/>
            <person name="Mauceli E."/>
            <person name="MacLeod J.N."/>
            <person name="Penedo M.C.T."/>
            <person name="Raison J.M."/>
            <person name="Sharpe T."/>
            <person name="Vogel J."/>
            <person name="Andersson L."/>
            <person name="Antczak D.F."/>
            <person name="Biagi T."/>
            <person name="Binns M.M."/>
            <person name="Chowdhary B.P."/>
            <person name="Coleman S.J."/>
            <person name="Della Valle G."/>
            <person name="Fryc S."/>
            <person name="Guerin G."/>
            <person name="Hasegawa T."/>
            <person name="Hill E.W."/>
            <person name="Jurka J."/>
            <person name="Kiialainen A."/>
            <person name="Lindgren G."/>
            <person name="Liu J."/>
            <person name="Magnani E."/>
            <person name="Mickelson J.R."/>
            <person name="Murray J."/>
            <person name="Nergadze S.G."/>
            <person name="Onofrio R."/>
            <person name="Pedroni S."/>
            <person name="Piras M.F."/>
            <person name="Raudsepp T."/>
            <person name="Rocchi M."/>
            <person name="Roeed K.H."/>
            <person name="Ryder O.A."/>
            <person name="Searle S."/>
            <person name="Skow L."/>
            <person name="Swinburne J.E."/>
            <person name="Syvaenen A.C."/>
            <person name="Tozaki T."/>
            <person name="Valberg S.J."/>
            <person name="Vaudin M."/>
            <person name="White J.R."/>
            <person name="Zody M.C."/>
            <person name="Lander E.S."/>
            <person name="Lindblad-Toh K."/>
        </authorList>
    </citation>
    <scope>NUCLEOTIDE SEQUENCE [LARGE SCALE GENOMIC DNA]</scope>
    <source>
        <strain evidence="2 3">Thoroughbred</strain>
    </source>
</reference>
<dbReference type="AlphaFoldDB" id="A0A9L0S5B0"/>
<name>A0A9L0S5B0_HORSE</name>
<organism evidence="2 3">
    <name type="scientific">Equus caballus</name>
    <name type="common">Horse</name>
    <dbReference type="NCBI Taxonomy" id="9796"/>
    <lineage>
        <taxon>Eukaryota</taxon>
        <taxon>Metazoa</taxon>
        <taxon>Chordata</taxon>
        <taxon>Craniata</taxon>
        <taxon>Vertebrata</taxon>
        <taxon>Euteleostomi</taxon>
        <taxon>Mammalia</taxon>
        <taxon>Eutheria</taxon>
        <taxon>Laurasiatheria</taxon>
        <taxon>Perissodactyla</taxon>
        <taxon>Equidae</taxon>
        <taxon>Equus</taxon>
    </lineage>
</organism>